<evidence type="ECO:0000256" key="11">
    <source>
        <dbReference type="SAM" id="MobiDB-lite"/>
    </source>
</evidence>
<evidence type="ECO:0000256" key="12">
    <source>
        <dbReference type="SAM" id="Phobius"/>
    </source>
</evidence>
<dbReference type="FunFam" id="1.50.10.20:FF:000006">
    <property type="entry name" value="Mannan endo-1,6-alpha-mannosidase"/>
    <property type="match status" value="1"/>
</dbReference>
<evidence type="ECO:0000256" key="10">
    <source>
        <dbReference type="PIRNR" id="PIRNR016302"/>
    </source>
</evidence>
<feature type="signal peptide" evidence="13">
    <location>
        <begin position="1"/>
        <end position="24"/>
    </location>
</feature>
<comment type="catalytic activity">
    <reaction evidence="1 10">
        <text>Random hydrolysis of (1-&gt;6)-alpha-D-mannosidic linkages in unbranched (1-&gt;6)-mannans.</text>
        <dbReference type="EC" id="3.2.1.101"/>
    </reaction>
</comment>
<accession>A0A225AKM2</accession>
<dbReference type="InterPro" id="IPR014480">
    <property type="entry name" value="Mannan-1_6-alpha_mannosidase"/>
</dbReference>
<evidence type="ECO:0000256" key="3">
    <source>
        <dbReference type="ARBA" id="ARBA00009699"/>
    </source>
</evidence>
<evidence type="ECO:0000313" key="15">
    <source>
        <dbReference type="Proteomes" id="UP000214365"/>
    </source>
</evidence>
<organism evidence="14 15">
    <name type="scientific">Talaromyces atroroseus</name>
    <dbReference type="NCBI Taxonomy" id="1441469"/>
    <lineage>
        <taxon>Eukaryota</taxon>
        <taxon>Fungi</taxon>
        <taxon>Dikarya</taxon>
        <taxon>Ascomycota</taxon>
        <taxon>Pezizomycotina</taxon>
        <taxon>Eurotiomycetes</taxon>
        <taxon>Eurotiomycetidae</taxon>
        <taxon>Eurotiales</taxon>
        <taxon>Trichocomaceae</taxon>
        <taxon>Talaromyces</taxon>
        <taxon>Talaromyces sect. Trachyspermi</taxon>
    </lineage>
</organism>
<dbReference type="SUPFAM" id="SSF48208">
    <property type="entry name" value="Six-hairpin glycosidases"/>
    <property type="match status" value="1"/>
</dbReference>
<evidence type="ECO:0000256" key="9">
    <source>
        <dbReference type="ARBA" id="ARBA00023295"/>
    </source>
</evidence>
<evidence type="ECO:0000256" key="6">
    <source>
        <dbReference type="ARBA" id="ARBA00022801"/>
    </source>
</evidence>
<feature type="transmembrane region" description="Helical" evidence="12">
    <location>
        <begin position="438"/>
        <end position="457"/>
    </location>
</feature>
<evidence type="ECO:0000256" key="8">
    <source>
        <dbReference type="ARBA" id="ARBA00023180"/>
    </source>
</evidence>
<dbReference type="EMBL" id="LFMY01000016">
    <property type="protein sequence ID" value="OKL56079.1"/>
    <property type="molecule type" value="Genomic_DNA"/>
</dbReference>
<dbReference type="Pfam" id="PF03663">
    <property type="entry name" value="Glyco_hydro_76"/>
    <property type="match status" value="1"/>
</dbReference>
<dbReference type="PANTHER" id="PTHR12145">
    <property type="entry name" value="MANNAN ENDO-1,6-ALPHA-MANNOSIDASE DCW1"/>
    <property type="match status" value="1"/>
</dbReference>
<dbReference type="EC" id="3.2.1.101" evidence="4 10"/>
<evidence type="ECO:0000256" key="5">
    <source>
        <dbReference type="ARBA" id="ARBA00022729"/>
    </source>
</evidence>
<feature type="chain" id="PRO_5012126709" description="Mannan endo-1,6-alpha-mannosidase" evidence="13">
    <location>
        <begin position="25"/>
        <end position="460"/>
    </location>
</feature>
<feature type="compositionally biased region" description="Low complexity" evidence="11">
    <location>
        <begin position="407"/>
        <end position="431"/>
    </location>
</feature>
<keyword evidence="12" id="KW-0812">Transmembrane</keyword>
<dbReference type="OrthoDB" id="4187847at2759"/>
<feature type="region of interest" description="Disordered" evidence="11">
    <location>
        <begin position="398"/>
        <end position="431"/>
    </location>
</feature>
<evidence type="ECO:0000256" key="1">
    <source>
        <dbReference type="ARBA" id="ARBA00001452"/>
    </source>
</evidence>
<keyword evidence="5 13" id="KW-0732">Signal</keyword>
<dbReference type="AlphaFoldDB" id="A0A225AKM2"/>
<keyword evidence="12" id="KW-1133">Transmembrane helix</keyword>
<name>A0A225AKM2_TALAT</name>
<dbReference type="InterPro" id="IPR005198">
    <property type="entry name" value="Glyco_hydro_76"/>
</dbReference>
<comment type="similarity">
    <text evidence="3 10">Belongs to the glycosyl hydrolase 76 family.</text>
</comment>
<dbReference type="PANTHER" id="PTHR12145:SF37">
    <property type="entry name" value="MANNAN ENDO-1,6-ALPHA-MANNOSIDASE"/>
    <property type="match status" value="1"/>
</dbReference>
<keyword evidence="8" id="KW-0325">Glycoprotein</keyword>
<keyword evidence="7 12" id="KW-0472">Membrane</keyword>
<dbReference type="Gene3D" id="1.50.10.20">
    <property type="match status" value="1"/>
</dbReference>
<dbReference type="GO" id="GO:0016052">
    <property type="term" value="P:carbohydrate catabolic process"/>
    <property type="evidence" value="ECO:0007669"/>
    <property type="project" value="InterPro"/>
</dbReference>
<dbReference type="STRING" id="1441469.A0A225AKM2"/>
<reference evidence="14 15" key="1">
    <citation type="submission" date="2015-06" db="EMBL/GenBank/DDBJ databases">
        <title>Talaromyces atroroseus IBT 11181 draft genome.</title>
        <authorList>
            <person name="Rasmussen K.B."/>
            <person name="Rasmussen S."/>
            <person name="Petersen B."/>
            <person name="Sicheritz-Ponten T."/>
            <person name="Mortensen U.H."/>
            <person name="Thrane U."/>
        </authorList>
    </citation>
    <scope>NUCLEOTIDE SEQUENCE [LARGE SCALE GENOMIC DNA]</scope>
    <source>
        <strain evidence="14 15">IBT 11181</strain>
    </source>
</reference>
<comment type="caution">
    <text evidence="14">The sequence shown here is derived from an EMBL/GenBank/DDBJ whole genome shotgun (WGS) entry which is preliminary data.</text>
</comment>
<evidence type="ECO:0000256" key="4">
    <source>
        <dbReference type="ARBA" id="ARBA00012350"/>
    </source>
</evidence>
<sequence length="460" mass="49934">MPAKGSWRSRSLLLPLLLAPVTQAIDLDLNSQESIASAASYAAWGMMTWYAGNETGQTPGKLLNTWWEGGAMFMALMEYYHFTGDATYNDEIIVGMEWQAGDGNYMPSNESNYIGNDDQMFWGLAAMTGAELAFPEDSNSYSWLTLAQGVFNTQIARWDTSACGGGMRWQIWTWEAGYTMKNAISNGGLFQLAARLARYTYNETYAEWATKIWNWSISTPLIDTETWEIGDSVSMGNNCSTVDSTRWSYNYGTFLSGAAFMYNYTNGSAEWLNVVNNLLNATIDLFIPTSYNSVLTEVSCEPTEICNRNEILFKGLVAGWLAFIALIVPSTYDTILPHLQRSAQGAAESCTGKGNDTCGIKWYTGDWDHEIGLEEQMSALNVFWANLINKDNASSYAPVTSHTGGNSTSDPSAGTGSGSSGTSSSTTTTITTGDKAGAGILTAVVAAGIIGSVYFTLSGN</sequence>
<dbReference type="PIRSF" id="PIRSF016302">
    <property type="entry name" value="Man_a_manosd"/>
    <property type="match status" value="1"/>
</dbReference>
<keyword evidence="6 10" id="KW-0378">Hydrolase</keyword>
<dbReference type="GO" id="GO:0012505">
    <property type="term" value="C:endomembrane system"/>
    <property type="evidence" value="ECO:0007669"/>
    <property type="project" value="UniProtKB-SubCell"/>
</dbReference>
<dbReference type="InterPro" id="IPR008928">
    <property type="entry name" value="6-hairpin_glycosidase_sf"/>
</dbReference>
<gene>
    <name evidence="14" type="ORF">UA08_08760</name>
</gene>
<evidence type="ECO:0000313" key="14">
    <source>
        <dbReference type="EMBL" id="OKL56079.1"/>
    </source>
</evidence>
<evidence type="ECO:0000256" key="2">
    <source>
        <dbReference type="ARBA" id="ARBA00004308"/>
    </source>
</evidence>
<keyword evidence="15" id="KW-1185">Reference proteome</keyword>
<protein>
    <recommendedName>
        <fullName evidence="4 10">Mannan endo-1,6-alpha-mannosidase</fullName>
        <ecNumber evidence="4 10">3.2.1.101</ecNumber>
    </recommendedName>
</protein>
<dbReference type="RefSeq" id="XP_020116200.1">
    <property type="nucleotide sequence ID" value="XM_020263659.1"/>
</dbReference>
<dbReference type="GO" id="GO:0009272">
    <property type="term" value="P:fungal-type cell wall biogenesis"/>
    <property type="evidence" value="ECO:0007669"/>
    <property type="project" value="TreeGrafter"/>
</dbReference>
<evidence type="ECO:0000256" key="7">
    <source>
        <dbReference type="ARBA" id="ARBA00023136"/>
    </source>
</evidence>
<dbReference type="GeneID" id="31008516"/>
<dbReference type="Proteomes" id="UP000214365">
    <property type="component" value="Unassembled WGS sequence"/>
</dbReference>
<dbReference type="GO" id="GO:0008496">
    <property type="term" value="F:mannan endo-1,6-alpha-mannosidase activity"/>
    <property type="evidence" value="ECO:0007669"/>
    <property type="project" value="UniProtKB-UniRule"/>
</dbReference>
<comment type="subcellular location">
    <subcellularLocation>
        <location evidence="2">Endomembrane system</location>
    </subcellularLocation>
</comment>
<proteinExistence type="inferred from homology"/>
<evidence type="ECO:0000256" key="13">
    <source>
        <dbReference type="SAM" id="SignalP"/>
    </source>
</evidence>
<keyword evidence="9 10" id="KW-0326">Glycosidase</keyword>